<dbReference type="EMBL" id="KZ989232">
    <property type="protein sequence ID" value="RKP27298.1"/>
    <property type="molecule type" value="Genomic_DNA"/>
</dbReference>
<gene>
    <name evidence="10" type="ORF">SYNPS1DRAFT_27038</name>
</gene>
<dbReference type="SUPFAM" id="SSF56112">
    <property type="entry name" value="Protein kinase-like (PK-like)"/>
    <property type="match status" value="1"/>
</dbReference>
<dbReference type="PROSITE" id="PS00107">
    <property type="entry name" value="PROTEIN_KINASE_ATP"/>
    <property type="match status" value="1"/>
</dbReference>
<evidence type="ECO:0000259" key="9">
    <source>
        <dbReference type="PROSITE" id="PS50011"/>
    </source>
</evidence>
<dbReference type="PANTHER" id="PTHR24349">
    <property type="entry name" value="SERINE/THREONINE-PROTEIN KINASE"/>
    <property type="match status" value="1"/>
</dbReference>
<dbReference type="InterPro" id="IPR050205">
    <property type="entry name" value="CDPK_Ser/Thr_kinases"/>
</dbReference>
<evidence type="ECO:0000256" key="6">
    <source>
        <dbReference type="PROSITE-ProRule" id="PRU10141"/>
    </source>
</evidence>
<reference evidence="11" key="1">
    <citation type="journal article" date="2018" name="Nat. Microbiol.">
        <title>Leveraging single-cell genomics to expand the fungal tree of life.</title>
        <authorList>
            <person name="Ahrendt S.R."/>
            <person name="Quandt C.A."/>
            <person name="Ciobanu D."/>
            <person name="Clum A."/>
            <person name="Salamov A."/>
            <person name="Andreopoulos B."/>
            <person name="Cheng J.F."/>
            <person name="Woyke T."/>
            <person name="Pelin A."/>
            <person name="Henrissat B."/>
            <person name="Reynolds N.K."/>
            <person name="Benny G.L."/>
            <person name="Smith M.E."/>
            <person name="James T.Y."/>
            <person name="Grigoriev I.V."/>
        </authorList>
    </citation>
    <scope>NUCLEOTIDE SEQUENCE [LARGE SCALE GENOMIC DNA]</scope>
    <source>
        <strain evidence="11">Benny S71-1</strain>
    </source>
</reference>
<keyword evidence="11" id="KW-1185">Reference proteome</keyword>
<dbReference type="InterPro" id="IPR017441">
    <property type="entry name" value="Protein_kinase_ATP_BS"/>
</dbReference>
<comment type="similarity">
    <text evidence="7">Belongs to the protein kinase superfamily.</text>
</comment>
<evidence type="ECO:0000313" key="10">
    <source>
        <dbReference type="EMBL" id="RKP27298.1"/>
    </source>
</evidence>
<evidence type="ECO:0000256" key="3">
    <source>
        <dbReference type="ARBA" id="ARBA00022741"/>
    </source>
</evidence>
<evidence type="ECO:0000256" key="8">
    <source>
        <dbReference type="SAM" id="MobiDB-lite"/>
    </source>
</evidence>
<dbReference type="PROSITE" id="PS00108">
    <property type="entry name" value="PROTEIN_KINASE_ST"/>
    <property type="match status" value="1"/>
</dbReference>
<dbReference type="InterPro" id="IPR011009">
    <property type="entry name" value="Kinase-like_dom_sf"/>
</dbReference>
<protein>
    <submittedName>
        <fullName evidence="10">Kinase-like domain-containing protein</fullName>
    </submittedName>
</protein>
<dbReference type="InterPro" id="IPR008271">
    <property type="entry name" value="Ser/Thr_kinase_AS"/>
</dbReference>
<dbReference type="GO" id="GO:0004674">
    <property type="term" value="F:protein serine/threonine kinase activity"/>
    <property type="evidence" value="ECO:0007669"/>
    <property type="project" value="UniProtKB-KW"/>
</dbReference>
<keyword evidence="3 6" id="KW-0547">Nucleotide-binding</keyword>
<feature type="region of interest" description="Disordered" evidence="8">
    <location>
        <begin position="24"/>
        <end position="51"/>
    </location>
</feature>
<keyword evidence="1 7" id="KW-0723">Serine/threonine-protein kinase</keyword>
<dbReference type="Gene3D" id="1.10.510.10">
    <property type="entry name" value="Transferase(Phosphotransferase) domain 1"/>
    <property type="match status" value="1"/>
</dbReference>
<dbReference type="PROSITE" id="PS50011">
    <property type="entry name" value="PROTEIN_KINASE_DOM"/>
    <property type="match status" value="1"/>
</dbReference>
<evidence type="ECO:0000256" key="1">
    <source>
        <dbReference type="ARBA" id="ARBA00022527"/>
    </source>
</evidence>
<dbReference type="OrthoDB" id="10252171at2759"/>
<dbReference type="AlphaFoldDB" id="A0A4P9Z4F5"/>
<evidence type="ECO:0000256" key="4">
    <source>
        <dbReference type="ARBA" id="ARBA00022777"/>
    </source>
</evidence>
<keyword evidence="2" id="KW-0808">Transferase</keyword>
<accession>A0A4P9Z4F5</accession>
<evidence type="ECO:0000256" key="7">
    <source>
        <dbReference type="RuleBase" id="RU000304"/>
    </source>
</evidence>
<dbReference type="InterPro" id="IPR000719">
    <property type="entry name" value="Prot_kinase_dom"/>
</dbReference>
<keyword evidence="5 6" id="KW-0067">ATP-binding</keyword>
<feature type="domain" description="Protein kinase" evidence="9">
    <location>
        <begin position="102"/>
        <end position="368"/>
    </location>
</feature>
<sequence length="372" mass="43002">MPALNTLSISQWEEALAEKLDHCRRKSIASSRSSSSASSSAYDDEDDSASYGKRSQLGDYVSSYRNADVRDMLELIRDDPEMLAEFRSALTKQGRRLTHRYLLLNSVLGSGRNGGVRLGYDLQQDVFIAFKRYRKAFSVIGGCLQYTRRQQLYNHALRHEMWMDRKLSRLEGFFQMREVFETPRYIYYVMDVADGTLYDYISGDTRRPMDERELSHMLRPVAKGLAHAHRLGYAHRDLKLDNVLVLRRSDGQMELRLTDLEFTAFCNHETSYDIMGTAGYMAPEVEAFVPTRLVDYRKADAWSFGVMIYACLTGHFPFNPDYPVHRQRLVFPSHRNISCEAKDLLRGLLDKDDATRLSIAQALRHPFFKRSP</sequence>
<dbReference type="SMART" id="SM00220">
    <property type="entry name" value="S_TKc"/>
    <property type="match status" value="1"/>
</dbReference>
<dbReference type="Pfam" id="PF00069">
    <property type="entry name" value="Pkinase"/>
    <property type="match status" value="1"/>
</dbReference>
<proteinExistence type="inferred from homology"/>
<evidence type="ECO:0000256" key="5">
    <source>
        <dbReference type="ARBA" id="ARBA00022840"/>
    </source>
</evidence>
<feature type="compositionally biased region" description="Low complexity" evidence="8">
    <location>
        <begin position="28"/>
        <end position="41"/>
    </location>
</feature>
<organism evidence="10 11">
    <name type="scientific">Syncephalis pseudoplumigaleata</name>
    <dbReference type="NCBI Taxonomy" id="1712513"/>
    <lineage>
        <taxon>Eukaryota</taxon>
        <taxon>Fungi</taxon>
        <taxon>Fungi incertae sedis</taxon>
        <taxon>Zoopagomycota</taxon>
        <taxon>Zoopagomycotina</taxon>
        <taxon>Zoopagomycetes</taxon>
        <taxon>Zoopagales</taxon>
        <taxon>Piptocephalidaceae</taxon>
        <taxon>Syncephalis</taxon>
    </lineage>
</organism>
<evidence type="ECO:0000256" key="2">
    <source>
        <dbReference type="ARBA" id="ARBA00022679"/>
    </source>
</evidence>
<dbReference type="Proteomes" id="UP000278143">
    <property type="component" value="Unassembled WGS sequence"/>
</dbReference>
<name>A0A4P9Z4F5_9FUNG</name>
<evidence type="ECO:0000313" key="11">
    <source>
        <dbReference type="Proteomes" id="UP000278143"/>
    </source>
</evidence>
<dbReference type="GO" id="GO:0005524">
    <property type="term" value="F:ATP binding"/>
    <property type="evidence" value="ECO:0007669"/>
    <property type="project" value="UniProtKB-UniRule"/>
</dbReference>
<keyword evidence="4 10" id="KW-0418">Kinase</keyword>
<feature type="binding site" evidence="6">
    <location>
        <position position="131"/>
    </location>
    <ligand>
        <name>ATP</name>
        <dbReference type="ChEBI" id="CHEBI:30616"/>
    </ligand>
</feature>